<dbReference type="InterPro" id="IPR035901">
    <property type="entry name" value="GIY-YIG_endonuc_sf"/>
</dbReference>
<feature type="domain" description="GIY-YIG" evidence="2">
    <location>
        <begin position="1"/>
        <end position="75"/>
    </location>
</feature>
<proteinExistence type="inferred from homology"/>
<dbReference type="SUPFAM" id="SSF82771">
    <property type="entry name" value="GIY-YIG endonuclease"/>
    <property type="match status" value="1"/>
</dbReference>
<dbReference type="CDD" id="cd10456">
    <property type="entry name" value="GIY-YIG_UPF0213"/>
    <property type="match status" value="1"/>
</dbReference>
<dbReference type="PANTHER" id="PTHR34477">
    <property type="entry name" value="UPF0213 PROTEIN YHBQ"/>
    <property type="match status" value="1"/>
</dbReference>
<accession>A0ABY3WHR2</accession>
<dbReference type="Gene3D" id="3.40.1440.10">
    <property type="entry name" value="GIY-YIG endonuclease"/>
    <property type="match status" value="1"/>
</dbReference>
<dbReference type="Pfam" id="PF01541">
    <property type="entry name" value="GIY-YIG"/>
    <property type="match status" value="1"/>
</dbReference>
<evidence type="ECO:0000313" key="4">
    <source>
        <dbReference type="Proteomes" id="UP000829069"/>
    </source>
</evidence>
<keyword evidence="4" id="KW-1185">Reference proteome</keyword>
<sequence>MPYMYILQCADRSFYVGSTWDLERRLSEHGSGEGAAYTARRRPVRLVYCEEFTRVEDAFVWEKQVQNWSRAKRIALIEGRLNDLKSNMK</sequence>
<gene>
    <name evidence="3" type="ORF">MNQ99_07760</name>
</gene>
<dbReference type="PROSITE" id="PS50164">
    <property type="entry name" value="GIY_YIG"/>
    <property type="match status" value="1"/>
</dbReference>
<comment type="similarity">
    <text evidence="1">Belongs to the UPF0213 family.</text>
</comment>
<dbReference type="InterPro" id="IPR050190">
    <property type="entry name" value="UPF0213_domain"/>
</dbReference>
<dbReference type="InterPro" id="IPR000305">
    <property type="entry name" value="GIY-YIG_endonuc"/>
</dbReference>
<dbReference type="Proteomes" id="UP000829069">
    <property type="component" value="Chromosome"/>
</dbReference>
<dbReference type="RefSeq" id="WP_241915017.1">
    <property type="nucleotide sequence ID" value="NZ_CP093326.1"/>
</dbReference>
<evidence type="ECO:0000256" key="1">
    <source>
        <dbReference type="ARBA" id="ARBA00007435"/>
    </source>
</evidence>
<evidence type="ECO:0000313" key="3">
    <source>
        <dbReference type="EMBL" id="UNK47224.1"/>
    </source>
</evidence>
<protein>
    <submittedName>
        <fullName evidence="3">GIY-YIG nuclease family protein</fullName>
    </submittedName>
</protein>
<evidence type="ECO:0000259" key="2">
    <source>
        <dbReference type="PROSITE" id="PS50164"/>
    </source>
</evidence>
<dbReference type="PANTHER" id="PTHR34477:SF1">
    <property type="entry name" value="UPF0213 PROTEIN YHBQ"/>
    <property type="match status" value="1"/>
</dbReference>
<organism evidence="3 4">
    <name type="scientific">Arthrobacter sulfonylureivorans</name>
    <dbReference type="NCBI Taxonomy" id="2486855"/>
    <lineage>
        <taxon>Bacteria</taxon>
        <taxon>Bacillati</taxon>
        <taxon>Actinomycetota</taxon>
        <taxon>Actinomycetes</taxon>
        <taxon>Micrococcales</taxon>
        <taxon>Micrococcaceae</taxon>
        <taxon>Arthrobacter</taxon>
    </lineage>
</organism>
<name>A0ABY3WHR2_9MICC</name>
<reference evidence="3 4" key="1">
    <citation type="submission" date="2022-03" db="EMBL/GenBank/DDBJ databases">
        <title>Isotopic signatures of nitrous oxide derived from detoxification processes.</title>
        <authorList>
            <person name="Behrendt U."/>
            <person name="Buchen C."/>
            <person name="Well R."/>
            <person name="Ulrich A."/>
            <person name="Rohe L."/>
            <person name="Kolb S."/>
            <person name="Schloter M."/>
            <person name="Horn M.A."/>
            <person name="Augustin J."/>
        </authorList>
    </citation>
    <scope>NUCLEOTIDE SEQUENCE [LARGE SCALE GENOMIC DNA]</scope>
    <source>
        <strain evidence="3 4">S4-C24</strain>
    </source>
</reference>
<dbReference type="EMBL" id="CP093326">
    <property type="protein sequence ID" value="UNK47224.1"/>
    <property type="molecule type" value="Genomic_DNA"/>
</dbReference>